<evidence type="ECO:0000259" key="11">
    <source>
        <dbReference type="Pfam" id="PF22148"/>
    </source>
</evidence>
<proteinExistence type="inferred from homology"/>
<dbReference type="AlphaFoldDB" id="A0A163PTE2"/>
<evidence type="ECO:0000256" key="5">
    <source>
        <dbReference type="PIRSR" id="PIRSR615500-1"/>
    </source>
</evidence>
<comment type="caution">
    <text evidence="12">The sequence shown here is derived from an EMBL/GenBank/DDBJ whole genome shotgun (WGS) entry which is preliminary data.</text>
</comment>
<gene>
    <name evidence="12" type="ORF">AWM68_13435</name>
</gene>
<dbReference type="SUPFAM" id="SSF89260">
    <property type="entry name" value="Collagen-binding domain"/>
    <property type="match status" value="1"/>
</dbReference>
<feature type="active site" description="Charge relay system" evidence="5 6">
    <location>
        <position position="210"/>
    </location>
</feature>
<dbReference type="InterPro" id="IPR007280">
    <property type="entry name" value="Peptidase_C_arc/bac"/>
</dbReference>
<dbReference type="OrthoDB" id="9762689at2"/>
<evidence type="ECO:0000256" key="3">
    <source>
        <dbReference type="ARBA" id="ARBA00022801"/>
    </source>
</evidence>
<feature type="active site" description="Charge relay system" evidence="5 6">
    <location>
        <position position="423"/>
    </location>
</feature>
<evidence type="ECO:0000259" key="9">
    <source>
        <dbReference type="Pfam" id="PF00082"/>
    </source>
</evidence>
<dbReference type="PROSITE" id="PS51892">
    <property type="entry name" value="SUBTILASE"/>
    <property type="match status" value="1"/>
</dbReference>
<dbReference type="Pfam" id="PF22148">
    <property type="entry name" value="Fervidolysin_NPro-like"/>
    <property type="match status" value="1"/>
</dbReference>
<dbReference type="InterPro" id="IPR022398">
    <property type="entry name" value="Peptidase_S8_His-AS"/>
</dbReference>
<evidence type="ECO:0000313" key="12">
    <source>
        <dbReference type="EMBL" id="KZE64103.1"/>
    </source>
</evidence>
<dbReference type="PROSITE" id="PS00138">
    <property type="entry name" value="SUBTILASE_SER"/>
    <property type="match status" value="1"/>
</dbReference>
<comment type="similarity">
    <text evidence="1 6 7">Belongs to the peptidase S8 family.</text>
</comment>
<evidence type="ECO:0000256" key="6">
    <source>
        <dbReference type="PROSITE-ProRule" id="PRU01240"/>
    </source>
</evidence>
<keyword evidence="4 6" id="KW-0720">Serine protease</keyword>
<dbReference type="PRINTS" id="PR00723">
    <property type="entry name" value="SUBTILISIN"/>
</dbReference>
<dbReference type="InterPro" id="IPR034204">
    <property type="entry name" value="PfSUB1-like_cat_dom"/>
</dbReference>
<dbReference type="EMBL" id="LRFC01000038">
    <property type="protein sequence ID" value="KZE64103.1"/>
    <property type="molecule type" value="Genomic_DNA"/>
</dbReference>
<evidence type="ECO:0000259" key="10">
    <source>
        <dbReference type="Pfam" id="PF04151"/>
    </source>
</evidence>
<dbReference type="InterPro" id="IPR051048">
    <property type="entry name" value="Peptidase_S8/S53_subtilisin"/>
</dbReference>
<dbReference type="PANTHER" id="PTHR43399:SF4">
    <property type="entry name" value="CELL WALL-ASSOCIATED PROTEASE"/>
    <property type="match status" value="1"/>
</dbReference>
<keyword evidence="8" id="KW-0732">Signal</keyword>
<dbReference type="Gene3D" id="2.60.120.260">
    <property type="entry name" value="Galactose-binding domain-like"/>
    <property type="match status" value="1"/>
</dbReference>
<feature type="domain" description="Fervidolysin-like N-terminal prodomain" evidence="11">
    <location>
        <begin position="71"/>
        <end position="152"/>
    </location>
</feature>
<dbReference type="InterPro" id="IPR054399">
    <property type="entry name" value="Fervidolysin-like_N_prodom"/>
</dbReference>
<dbReference type="Gene3D" id="3.40.50.200">
    <property type="entry name" value="Peptidase S8/S53 domain"/>
    <property type="match status" value="1"/>
</dbReference>
<dbReference type="RefSeq" id="WP_066245134.1">
    <property type="nucleotide sequence ID" value="NZ_LRFC01000038.1"/>
</dbReference>
<protein>
    <recommendedName>
        <fullName evidence="14">Peptidase S8</fullName>
    </recommendedName>
</protein>
<feature type="chain" id="PRO_5007844908" description="Peptidase S8" evidence="8">
    <location>
        <begin position="26"/>
        <end position="723"/>
    </location>
</feature>
<dbReference type="Pfam" id="PF04151">
    <property type="entry name" value="PPC"/>
    <property type="match status" value="1"/>
</dbReference>
<dbReference type="Gene3D" id="2.60.120.380">
    <property type="match status" value="1"/>
</dbReference>
<dbReference type="InterPro" id="IPR000209">
    <property type="entry name" value="Peptidase_S8/S53_dom"/>
</dbReference>
<sequence>MSLKMKIFSSLVGACLLFSASVVSAQEPPKESKTLKKFSKQESSIIHIPKNTMKEKAAYSLYKQKPSNSKNGISKEDAALGYKKGELLIKFKPNKSIQSLGTLAKDKGLKLNRVLDRKTGLQLIKFEDKKESVKDMIRQLKANPAVEYAEPNYILKPSAVTDPYYSNLWGLKNTGQSILGVPGKSGIDIKAEAAWAKSKGSTTLVVGIIDTGMDINHPDLKDNVWKNPGETPNDGIDNDKNGYIDDVNGWNFYDNNNDVYYSAYEDDHGTHVAGTIAGRANTTGVIGIAPNVKVMPLKFLGPDGGYTSDAILAINYAKAKGIKITNNSWGGGSYSQALYDAINNSNSLFVASAGNNGENSDSSPSYPAAFDAANILSVAAIDNTGNLASFSNYGVKSVDVAAPGVSILSTLPENSYGYFNGTSMAAPHVTGTAALVVSTNPSFTTAQVKDRIIGSVTKLSSLTNKVATGGLINAGVALGAVDLDGEIPGVPLTTTSVSSTLDATSDKNDVYSVTLVKGEKLAVSMTGATGTDFDVYLYNSSAKTVNSSAGIVAYSEKLNTSSESFSYTAPATGKYYIDFFAYKGKGSYKAYFKRGVTAGTYQDTSANIAFTDNWTQVTNSSASGGTYKTVNYSAATSEFVFNGTGVTYYALKSSTQGIAKVTLDGTAYTVDLWSSTTQYKAPVFTKTGLSAGRHTLKIEWTGKTHAGAKKTATNINLDSLIVK</sequence>
<feature type="signal peptide" evidence="8">
    <location>
        <begin position="1"/>
        <end position="25"/>
    </location>
</feature>
<evidence type="ECO:0000256" key="7">
    <source>
        <dbReference type="RuleBase" id="RU003355"/>
    </source>
</evidence>
<dbReference type="PROSITE" id="PS00137">
    <property type="entry name" value="SUBTILASE_HIS"/>
    <property type="match status" value="1"/>
</dbReference>
<evidence type="ECO:0000256" key="1">
    <source>
        <dbReference type="ARBA" id="ARBA00011073"/>
    </source>
</evidence>
<name>A0A163PTE2_9BACL</name>
<feature type="active site" description="Charge relay system" evidence="5 6">
    <location>
        <position position="268"/>
    </location>
</feature>
<dbReference type="SUPFAM" id="SSF52743">
    <property type="entry name" value="Subtilisin-like"/>
    <property type="match status" value="1"/>
</dbReference>
<dbReference type="PANTHER" id="PTHR43399">
    <property type="entry name" value="SUBTILISIN-RELATED"/>
    <property type="match status" value="1"/>
</dbReference>
<dbReference type="Pfam" id="PF00082">
    <property type="entry name" value="Peptidase_S8"/>
    <property type="match status" value="1"/>
</dbReference>
<feature type="domain" description="Peptidase S8/S53" evidence="9">
    <location>
        <begin position="203"/>
        <end position="460"/>
    </location>
</feature>
<dbReference type="PROSITE" id="PS00136">
    <property type="entry name" value="SUBTILASE_ASP"/>
    <property type="match status" value="1"/>
</dbReference>
<reference evidence="13" key="1">
    <citation type="submission" date="2016-01" db="EMBL/GenBank/DDBJ databases">
        <title>Draft genome of Chromobacterium sp. F49.</title>
        <authorList>
            <person name="Hong K.W."/>
        </authorList>
    </citation>
    <scope>NUCLEOTIDE SEQUENCE [LARGE SCALE GENOMIC DNA]</scope>
    <source>
        <strain evidence="13">P7IIIA</strain>
    </source>
</reference>
<evidence type="ECO:0000256" key="2">
    <source>
        <dbReference type="ARBA" id="ARBA00022670"/>
    </source>
</evidence>
<evidence type="ECO:0000256" key="4">
    <source>
        <dbReference type="ARBA" id="ARBA00022825"/>
    </source>
</evidence>
<feature type="domain" description="Peptidase C-terminal archaeal/bacterial" evidence="10">
    <location>
        <begin position="508"/>
        <end position="577"/>
    </location>
</feature>
<evidence type="ECO:0008006" key="14">
    <source>
        <dbReference type="Google" id="ProtNLM"/>
    </source>
</evidence>
<dbReference type="Proteomes" id="UP000076567">
    <property type="component" value="Unassembled WGS sequence"/>
</dbReference>
<dbReference type="InterPro" id="IPR036852">
    <property type="entry name" value="Peptidase_S8/S53_dom_sf"/>
</dbReference>
<keyword evidence="3 6" id="KW-0378">Hydrolase</keyword>
<dbReference type="GO" id="GO:0004252">
    <property type="term" value="F:serine-type endopeptidase activity"/>
    <property type="evidence" value="ECO:0007669"/>
    <property type="project" value="UniProtKB-UniRule"/>
</dbReference>
<dbReference type="CDD" id="cd07473">
    <property type="entry name" value="Peptidases_S8_Subtilisin_like"/>
    <property type="match status" value="1"/>
</dbReference>
<evidence type="ECO:0000256" key="8">
    <source>
        <dbReference type="SAM" id="SignalP"/>
    </source>
</evidence>
<keyword evidence="2 6" id="KW-0645">Protease</keyword>
<dbReference type="InterPro" id="IPR015500">
    <property type="entry name" value="Peptidase_S8_subtilisin-rel"/>
</dbReference>
<dbReference type="InterPro" id="IPR023827">
    <property type="entry name" value="Peptidase_S8_Asp-AS"/>
</dbReference>
<dbReference type="GO" id="GO:0006508">
    <property type="term" value="P:proteolysis"/>
    <property type="evidence" value="ECO:0007669"/>
    <property type="project" value="UniProtKB-KW"/>
</dbReference>
<keyword evidence="13" id="KW-1185">Reference proteome</keyword>
<organism evidence="12 13">
    <name type="scientific">Fictibacillus phosphorivorans</name>
    <dbReference type="NCBI Taxonomy" id="1221500"/>
    <lineage>
        <taxon>Bacteria</taxon>
        <taxon>Bacillati</taxon>
        <taxon>Bacillota</taxon>
        <taxon>Bacilli</taxon>
        <taxon>Bacillales</taxon>
        <taxon>Fictibacillaceae</taxon>
        <taxon>Fictibacillus</taxon>
    </lineage>
</organism>
<evidence type="ECO:0000313" key="13">
    <source>
        <dbReference type="Proteomes" id="UP000076567"/>
    </source>
</evidence>
<dbReference type="InterPro" id="IPR023828">
    <property type="entry name" value="Peptidase_S8_Ser-AS"/>
</dbReference>
<accession>A0A163PTE2</accession>